<sequence length="240" mass="26838">MIANVCSRQGSDDEDDDISCPQQGNLSFSGPLSGQGDNHDRTGTRDRRVSARRISGQILTVRDKNGTCLSETWHLCVSYLALFVRNLALSSTSSRNLVLVTDLLPVHQRRGTCLSKTFRYLTPQEAQRRFDCHYFLHGFYCENKTSFFIMKYVAVFLSVLALVVVAAQADGDQCLVDNFTQLDDVVVDCSVFYNTRPYDNSVYCCEHDGYVPFPKVTVLDAMSAMFSCECLPATGTTDDK</sequence>
<protein>
    <submittedName>
        <fullName evidence="3">Uncharacterized protein</fullName>
    </submittedName>
</protein>
<keyword evidence="2" id="KW-1133">Transmembrane helix</keyword>
<feature type="region of interest" description="Disordered" evidence="1">
    <location>
        <begin position="26"/>
        <end position="49"/>
    </location>
</feature>
<feature type="region of interest" description="Disordered" evidence="1">
    <location>
        <begin position="1"/>
        <end position="20"/>
    </location>
</feature>
<feature type="compositionally biased region" description="Basic and acidic residues" evidence="1">
    <location>
        <begin position="37"/>
        <end position="49"/>
    </location>
</feature>
<organism evidence="3 4">
    <name type="scientific">Plakobranchus ocellatus</name>
    <dbReference type="NCBI Taxonomy" id="259542"/>
    <lineage>
        <taxon>Eukaryota</taxon>
        <taxon>Metazoa</taxon>
        <taxon>Spiralia</taxon>
        <taxon>Lophotrochozoa</taxon>
        <taxon>Mollusca</taxon>
        <taxon>Gastropoda</taxon>
        <taxon>Heterobranchia</taxon>
        <taxon>Euthyneura</taxon>
        <taxon>Panpulmonata</taxon>
        <taxon>Sacoglossa</taxon>
        <taxon>Placobranchoidea</taxon>
        <taxon>Plakobranchidae</taxon>
        <taxon>Plakobranchus</taxon>
    </lineage>
</organism>
<keyword evidence="4" id="KW-1185">Reference proteome</keyword>
<keyword evidence="2" id="KW-0472">Membrane</keyword>
<evidence type="ECO:0000256" key="2">
    <source>
        <dbReference type="SAM" id="Phobius"/>
    </source>
</evidence>
<name>A0AAV3YSF3_9GAST</name>
<accession>A0AAV3YSF3</accession>
<evidence type="ECO:0000313" key="3">
    <source>
        <dbReference type="EMBL" id="GFN85302.1"/>
    </source>
</evidence>
<dbReference type="AlphaFoldDB" id="A0AAV3YSF3"/>
<proteinExistence type="predicted"/>
<feature type="compositionally biased region" description="Polar residues" evidence="1">
    <location>
        <begin position="26"/>
        <end position="36"/>
    </location>
</feature>
<comment type="caution">
    <text evidence="3">The sequence shown here is derived from an EMBL/GenBank/DDBJ whole genome shotgun (WGS) entry which is preliminary data.</text>
</comment>
<evidence type="ECO:0000256" key="1">
    <source>
        <dbReference type="SAM" id="MobiDB-lite"/>
    </source>
</evidence>
<evidence type="ECO:0000313" key="4">
    <source>
        <dbReference type="Proteomes" id="UP000735302"/>
    </source>
</evidence>
<feature type="transmembrane region" description="Helical" evidence="2">
    <location>
        <begin position="152"/>
        <end position="169"/>
    </location>
</feature>
<dbReference type="Proteomes" id="UP000735302">
    <property type="component" value="Unassembled WGS sequence"/>
</dbReference>
<reference evidence="3 4" key="1">
    <citation type="journal article" date="2021" name="Elife">
        <title>Chloroplast acquisition without the gene transfer in kleptoplastic sea slugs, Plakobranchus ocellatus.</title>
        <authorList>
            <person name="Maeda T."/>
            <person name="Takahashi S."/>
            <person name="Yoshida T."/>
            <person name="Shimamura S."/>
            <person name="Takaki Y."/>
            <person name="Nagai Y."/>
            <person name="Toyoda A."/>
            <person name="Suzuki Y."/>
            <person name="Arimoto A."/>
            <person name="Ishii H."/>
            <person name="Satoh N."/>
            <person name="Nishiyama T."/>
            <person name="Hasebe M."/>
            <person name="Maruyama T."/>
            <person name="Minagawa J."/>
            <person name="Obokata J."/>
            <person name="Shigenobu S."/>
        </authorList>
    </citation>
    <scope>NUCLEOTIDE SEQUENCE [LARGE SCALE GENOMIC DNA]</scope>
</reference>
<gene>
    <name evidence="3" type="ORF">PoB_001180800</name>
</gene>
<keyword evidence="2" id="KW-0812">Transmembrane</keyword>
<dbReference type="EMBL" id="BLXT01001405">
    <property type="protein sequence ID" value="GFN85302.1"/>
    <property type="molecule type" value="Genomic_DNA"/>
</dbReference>